<dbReference type="Gene3D" id="3.40.50.720">
    <property type="entry name" value="NAD(P)-binding Rossmann-like Domain"/>
    <property type="match status" value="1"/>
</dbReference>
<keyword evidence="2" id="KW-0732">Signal</keyword>
<accession>A0A812N7C9</accession>
<evidence type="ECO:0000256" key="1">
    <source>
        <dbReference type="ARBA" id="ARBA00023002"/>
    </source>
</evidence>
<feature type="signal peptide" evidence="2">
    <location>
        <begin position="1"/>
        <end position="23"/>
    </location>
</feature>
<proteinExistence type="predicted"/>
<keyword evidence="4" id="KW-1185">Reference proteome</keyword>
<dbReference type="Pfam" id="PF00106">
    <property type="entry name" value="adh_short"/>
    <property type="match status" value="1"/>
</dbReference>
<organism evidence="3 4">
    <name type="scientific">Symbiodinium natans</name>
    <dbReference type="NCBI Taxonomy" id="878477"/>
    <lineage>
        <taxon>Eukaryota</taxon>
        <taxon>Sar</taxon>
        <taxon>Alveolata</taxon>
        <taxon>Dinophyceae</taxon>
        <taxon>Suessiales</taxon>
        <taxon>Symbiodiniaceae</taxon>
        <taxon>Symbiodinium</taxon>
    </lineage>
</organism>
<protein>
    <submittedName>
        <fullName evidence="3">TIC32 protein</fullName>
    </submittedName>
</protein>
<evidence type="ECO:0000313" key="4">
    <source>
        <dbReference type="Proteomes" id="UP000604046"/>
    </source>
</evidence>
<dbReference type="PANTHER" id="PTHR43157:SF31">
    <property type="entry name" value="PHOSPHATIDYLINOSITOL-GLYCAN BIOSYNTHESIS CLASS F PROTEIN"/>
    <property type="match status" value="1"/>
</dbReference>
<keyword evidence="1" id="KW-0560">Oxidoreductase</keyword>
<dbReference type="Proteomes" id="UP000604046">
    <property type="component" value="Unassembled WGS sequence"/>
</dbReference>
<dbReference type="AlphaFoldDB" id="A0A812N7C9"/>
<dbReference type="PRINTS" id="PR00081">
    <property type="entry name" value="GDHRDH"/>
</dbReference>
<dbReference type="GO" id="GO:0016491">
    <property type="term" value="F:oxidoreductase activity"/>
    <property type="evidence" value="ECO:0007669"/>
    <property type="project" value="UniProtKB-KW"/>
</dbReference>
<dbReference type="EMBL" id="CAJNDS010002035">
    <property type="protein sequence ID" value="CAE7297493.1"/>
    <property type="molecule type" value="Genomic_DNA"/>
</dbReference>
<reference evidence="3" key="1">
    <citation type="submission" date="2021-02" db="EMBL/GenBank/DDBJ databases">
        <authorList>
            <person name="Dougan E. K."/>
            <person name="Rhodes N."/>
            <person name="Thang M."/>
            <person name="Chan C."/>
        </authorList>
    </citation>
    <scope>NUCLEOTIDE SEQUENCE</scope>
</reference>
<dbReference type="SUPFAM" id="SSF51735">
    <property type="entry name" value="NAD(P)-binding Rossmann-fold domains"/>
    <property type="match status" value="1"/>
</dbReference>
<evidence type="ECO:0000256" key="2">
    <source>
        <dbReference type="SAM" id="SignalP"/>
    </source>
</evidence>
<dbReference type="PANTHER" id="PTHR43157">
    <property type="entry name" value="PHOSPHATIDYLINOSITOL-GLYCAN BIOSYNTHESIS CLASS F PROTEIN-RELATED"/>
    <property type="match status" value="1"/>
</dbReference>
<dbReference type="OrthoDB" id="1274115at2759"/>
<comment type="caution">
    <text evidence="3">The sequence shown here is derived from an EMBL/GenBank/DDBJ whole genome shotgun (WGS) entry which is preliminary data.</text>
</comment>
<sequence length="368" mass="40911">MRVATLVIPVLLAASFYAGFVSPLEPPASGPADGRQDFAFYQRRPWFDEPGAAGSLLQSRKGEFPLEGMVGLVTGSSSGIGRAVAQYLHSKGCTVLVVSRSEKRSKQACAYIEERTQGSPGRCDPYALDLSSLQAVRDFTSKMLHKYDRLDFLNANAGMTFLVSHDGAWLSTDGYEMLYASNYLGHFLLAQLLLPLLKKSNGRIAATSSIAHWYHDTDLETLLPSAMQNRSDKDLGSFAKMRQYGNTKLLQVFMCFEMQRREPQPYSERDGVDGWFPVFAQPSEEGAKTELQALLADEGLETGVFLQPYYAPPYRSPPASGMFMMVYEFLGQLLTWGCHRWIAHPDAYDKAFAKKVWDESMAAVGLSK</sequence>
<feature type="chain" id="PRO_5032405227" evidence="2">
    <location>
        <begin position="24"/>
        <end position="368"/>
    </location>
</feature>
<evidence type="ECO:0000313" key="3">
    <source>
        <dbReference type="EMBL" id="CAE7297493.1"/>
    </source>
</evidence>
<dbReference type="InterPro" id="IPR002347">
    <property type="entry name" value="SDR_fam"/>
</dbReference>
<name>A0A812N7C9_9DINO</name>
<gene>
    <name evidence="3" type="primary">TIC32</name>
    <name evidence="3" type="ORF">SNAT2548_LOCUS15663</name>
</gene>
<dbReference type="InterPro" id="IPR036291">
    <property type="entry name" value="NAD(P)-bd_dom_sf"/>
</dbReference>